<dbReference type="Gene3D" id="3.40.50.1820">
    <property type="entry name" value="alpha/beta hydrolase"/>
    <property type="match status" value="1"/>
</dbReference>
<proteinExistence type="predicted"/>
<gene>
    <name evidence="2" type="ORF">METZ01_LOCUS156610</name>
</gene>
<sequence length="335" mass="37255">MESSYARRFLNSPRPLQLVCSDALFGCSPPLFAAYKTCVDYALNLFLFCKDKCLEMPLRQISHLIWSGVIGLLCITFCGHGFAVTTLSFASDNPKELARTWSESRVYIPGISGQTHTSLNSLSVDFREGKEGQFPLIIYLHGCNGFWWGTAQRARFFTQLGFAVIAPDSFARDVKPISCVPSKEKGGLHRGVLLLRQAEAIFSLSRARLLPWVDKNVIILFGFSEGGITVATLSPTQASGVHARIIEGWGCHAGWPEYVGINAPAWQAVLTMVANNDPWFRRPKLQGHCGKFLKNNESRSVVYKNPPLSTSHGLLDYEVPRQEVVKFLSEIQSKP</sequence>
<dbReference type="InterPro" id="IPR029058">
    <property type="entry name" value="AB_hydrolase_fold"/>
</dbReference>
<name>A0A382AQJ0_9ZZZZ</name>
<keyword evidence="1" id="KW-0472">Membrane</keyword>
<feature type="transmembrane region" description="Helical" evidence="1">
    <location>
        <begin position="64"/>
        <end position="90"/>
    </location>
</feature>
<dbReference type="AlphaFoldDB" id="A0A382AQJ0"/>
<evidence type="ECO:0000256" key="1">
    <source>
        <dbReference type="SAM" id="Phobius"/>
    </source>
</evidence>
<evidence type="ECO:0000313" key="2">
    <source>
        <dbReference type="EMBL" id="SVB03756.1"/>
    </source>
</evidence>
<protein>
    <recommendedName>
        <fullName evidence="3">Dienelactone hydrolase domain-containing protein</fullName>
    </recommendedName>
</protein>
<organism evidence="2">
    <name type="scientific">marine metagenome</name>
    <dbReference type="NCBI Taxonomy" id="408172"/>
    <lineage>
        <taxon>unclassified sequences</taxon>
        <taxon>metagenomes</taxon>
        <taxon>ecological metagenomes</taxon>
    </lineage>
</organism>
<keyword evidence="1" id="KW-1133">Transmembrane helix</keyword>
<reference evidence="2" key="1">
    <citation type="submission" date="2018-05" db="EMBL/GenBank/DDBJ databases">
        <authorList>
            <person name="Lanie J.A."/>
            <person name="Ng W.-L."/>
            <person name="Kazmierczak K.M."/>
            <person name="Andrzejewski T.M."/>
            <person name="Davidsen T.M."/>
            <person name="Wayne K.J."/>
            <person name="Tettelin H."/>
            <person name="Glass J.I."/>
            <person name="Rusch D."/>
            <person name="Podicherti R."/>
            <person name="Tsui H.-C.T."/>
            <person name="Winkler M.E."/>
        </authorList>
    </citation>
    <scope>NUCLEOTIDE SEQUENCE</scope>
</reference>
<dbReference type="EMBL" id="UINC01026391">
    <property type="protein sequence ID" value="SVB03756.1"/>
    <property type="molecule type" value="Genomic_DNA"/>
</dbReference>
<evidence type="ECO:0008006" key="3">
    <source>
        <dbReference type="Google" id="ProtNLM"/>
    </source>
</evidence>
<keyword evidence="1" id="KW-0812">Transmembrane</keyword>
<dbReference type="SUPFAM" id="SSF53474">
    <property type="entry name" value="alpha/beta-Hydrolases"/>
    <property type="match status" value="1"/>
</dbReference>
<accession>A0A382AQJ0</accession>